<dbReference type="RefSeq" id="WP_173124101.1">
    <property type="nucleotide sequence ID" value="NZ_JABRWJ010000004.1"/>
</dbReference>
<gene>
    <name evidence="1" type="primary">pilP</name>
    <name evidence="1" type="ORF">HLB44_15755</name>
</gene>
<reference evidence="1 2" key="1">
    <citation type="submission" date="2020-05" db="EMBL/GenBank/DDBJ databases">
        <title>Aquincola sp. isolate from soil.</title>
        <authorList>
            <person name="Han J."/>
            <person name="Kim D.-U."/>
        </authorList>
    </citation>
    <scope>NUCLEOTIDE SEQUENCE [LARGE SCALE GENOMIC DNA]</scope>
    <source>
        <strain evidence="1 2">S2</strain>
    </source>
</reference>
<accession>A0ABX2EII8</accession>
<name>A0ABX2EII8_9BURK</name>
<dbReference type="InterPro" id="IPR022753">
    <property type="entry name" value="T4SS_pilus_biogen_PilP"/>
</dbReference>
<evidence type="ECO:0000313" key="2">
    <source>
        <dbReference type="Proteomes" id="UP000737171"/>
    </source>
</evidence>
<protein>
    <submittedName>
        <fullName evidence="1">Type IV pilus biogenesis protein PilP</fullName>
    </submittedName>
</protein>
<dbReference type="Proteomes" id="UP000737171">
    <property type="component" value="Unassembled WGS sequence"/>
</dbReference>
<proteinExistence type="predicted"/>
<keyword evidence="2" id="KW-1185">Reference proteome</keyword>
<dbReference type="NCBIfam" id="TIGR03021">
    <property type="entry name" value="pilP_fam"/>
    <property type="match status" value="1"/>
</dbReference>
<sequence>MACLLAHGAVSAAPPAADELARIESETAVLKARARKVDVQAQIAGRQAEIATREAETKRAVNGTTGERPVLYAVEGIGSVLFATLELSNQKMIDVRAGDMLADGSRVVSIRPNEVVLETARKDRIRLTGTGRAGAEFAPLPSAMPAMPGLPAVPPLPALRP</sequence>
<dbReference type="EMBL" id="JABRWJ010000004">
    <property type="protein sequence ID" value="NRF68450.1"/>
    <property type="molecule type" value="Genomic_DNA"/>
</dbReference>
<evidence type="ECO:0000313" key="1">
    <source>
        <dbReference type="EMBL" id="NRF68450.1"/>
    </source>
</evidence>
<comment type="caution">
    <text evidence="1">The sequence shown here is derived from an EMBL/GenBank/DDBJ whole genome shotgun (WGS) entry which is preliminary data.</text>
</comment>
<organism evidence="1 2">
    <name type="scientific">Pseudaquabacterium terrae</name>
    <dbReference type="NCBI Taxonomy" id="2732868"/>
    <lineage>
        <taxon>Bacteria</taxon>
        <taxon>Pseudomonadati</taxon>
        <taxon>Pseudomonadota</taxon>
        <taxon>Betaproteobacteria</taxon>
        <taxon>Burkholderiales</taxon>
        <taxon>Sphaerotilaceae</taxon>
        <taxon>Pseudaquabacterium</taxon>
    </lineage>
</organism>